<dbReference type="Proteomes" id="UP000440096">
    <property type="component" value="Unassembled WGS sequence"/>
</dbReference>
<gene>
    <name evidence="3" type="ORF">GKO32_08485</name>
</gene>
<feature type="domain" description="Periplasmic binding protein" evidence="2">
    <location>
        <begin position="94"/>
        <end position="333"/>
    </location>
</feature>
<feature type="signal peptide" evidence="1">
    <location>
        <begin position="1"/>
        <end position="22"/>
    </location>
</feature>
<dbReference type="SUPFAM" id="SSF53822">
    <property type="entry name" value="Periplasmic binding protein-like I"/>
    <property type="match status" value="1"/>
</dbReference>
<dbReference type="RefSeq" id="WP_154756250.1">
    <property type="nucleotide sequence ID" value="NZ_WMBA01000009.1"/>
</dbReference>
<protein>
    <submittedName>
        <fullName evidence="3">Substrate-binding domain-containing protein</fullName>
    </submittedName>
</protein>
<dbReference type="OrthoDB" id="3614783at2"/>
<dbReference type="AlphaFoldDB" id="A0A6N7Z4B7"/>
<sequence>MRKFRRSLVALILLVAAGPVAACGTAGSGTQTGAKVANGAQQAAVDDAVATVAGYEKPQPPIEVPKLSKPAPSNVRLAVLTCVVPVCRSSTDPAVAAAQKLGWSVYQTQVQVTPASYIAGWNAVLQQNPTAIAYVAEFPSDVVAGQIAEARRRNIELVAMSYNAPSLAASGASYAVSGAPELTRSGELMGNVVAADAGGSTKALFVWDPSLSNTLTPVKNGFTSTATPAGVQIATLDVAITGVGQAVPGQVLSYLQRHPDVKYVVMSLADFSAGVPQALRSVGLDKTVKIVSRAPQGGDLAQIKSGEQFAAVAEEVEASGYRAVDAIARLSLGDKPADVDPVGWHQIMVSSNITQTAGPQPTPGVPDAFYAAWGVS</sequence>
<accession>A0A6N7Z4B7</accession>
<dbReference type="Pfam" id="PF13407">
    <property type="entry name" value="Peripla_BP_4"/>
    <property type="match status" value="1"/>
</dbReference>
<evidence type="ECO:0000259" key="2">
    <source>
        <dbReference type="Pfam" id="PF13407"/>
    </source>
</evidence>
<reference evidence="3 4" key="1">
    <citation type="submission" date="2019-11" db="EMBL/GenBank/DDBJ databases">
        <title>Draft genome of Amycolatopsis RM579.</title>
        <authorList>
            <person name="Duangmal K."/>
            <person name="Mingma R."/>
        </authorList>
    </citation>
    <scope>NUCLEOTIDE SEQUENCE [LARGE SCALE GENOMIC DNA]</scope>
    <source>
        <strain evidence="3 4">RM579</strain>
    </source>
</reference>
<proteinExistence type="predicted"/>
<dbReference type="Gene3D" id="3.40.50.2300">
    <property type="match status" value="2"/>
</dbReference>
<dbReference type="InterPro" id="IPR025997">
    <property type="entry name" value="SBP_2_dom"/>
</dbReference>
<evidence type="ECO:0000313" key="3">
    <source>
        <dbReference type="EMBL" id="MTD54016.1"/>
    </source>
</evidence>
<evidence type="ECO:0000256" key="1">
    <source>
        <dbReference type="SAM" id="SignalP"/>
    </source>
</evidence>
<dbReference type="InterPro" id="IPR028082">
    <property type="entry name" value="Peripla_BP_I"/>
</dbReference>
<organism evidence="3 4">
    <name type="scientific">Amycolatopsis pithecellobii</name>
    <dbReference type="NCBI Taxonomy" id="664692"/>
    <lineage>
        <taxon>Bacteria</taxon>
        <taxon>Bacillati</taxon>
        <taxon>Actinomycetota</taxon>
        <taxon>Actinomycetes</taxon>
        <taxon>Pseudonocardiales</taxon>
        <taxon>Pseudonocardiaceae</taxon>
        <taxon>Amycolatopsis</taxon>
    </lineage>
</organism>
<evidence type="ECO:0000313" key="4">
    <source>
        <dbReference type="Proteomes" id="UP000440096"/>
    </source>
</evidence>
<feature type="chain" id="PRO_5026701923" evidence="1">
    <location>
        <begin position="23"/>
        <end position="376"/>
    </location>
</feature>
<name>A0A6N7Z4B7_9PSEU</name>
<comment type="caution">
    <text evidence="3">The sequence shown here is derived from an EMBL/GenBank/DDBJ whole genome shotgun (WGS) entry which is preliminary data.</text>
</comment>
<keyword evidence="4" id="KW-1185">Reference proteome</keyword>
<keyword evidence="1" id="KW-0732">Signal</keyword>
<dbReference type="EMBL" id="WMBA01000009">
    <property type="protein sequence ID" value="MTD54016.1"/>
    <property type="molecule type" value="Genomic_DNA"/>
</dbReference>